<dbReference type="Gene3D" id="3.40.50.1100">
    <property type="match status" value="2"/>
</dbReference>
<proteinExistence type="inferred from homology"/>
<evidence type="ECO:0000256" key="8">
    <source>
        <dbReference type="ARBA" id="ARBA00022898"/>
    </source>
</evidence>
<dbReference type="FunFam" id="3.40.50.1100:FF:000008">
    <property type="entry name" value="L-threonine dehydratase"/>
    <property type="match status" value="1"/>
</dbReference>
<dbReference type="PANTHER" id="PTHR48078">
    <property type="entry name" value="THREONINE DEHYDRATASE, MITOCHONDRIAL-RELATED"/>
    <property type="match status" value="1"/>
</dbReference>
<dbReference type="Proteomes" id="UP000243451">
    <property type="component" value="Unassembled WGS sequence"/>
</dbReference>
<keyword evidence="10 11" id="KW-0100">Branched-chain amino acid biosynthesis</keyword>
<dbReference type="NCBIfam" id="TIGR01124">
    <property type="entry name" value="ilvA_2Cterm"/>
    <property type="match status" value="1"/>
</dbReference>
<evidence type="ECO:0000256" key="10">
    <source>
        <dbReference type="ARBA" id="ARBA00023304"/>
    </source>
</evidence>
<comment type="caution">
    <text evidence="14">The sequence shown here is derived from an EMBL/GenBank/DDBJ whole genome shotgun (WGS) entry which is preliminary data.</text>
</comment>
<evidence type="ECO:0000256" key="11">
    <source>
        <dbReference type="RuleBase" id="RU362012"/>
    </source>
</evidence>
<dbReference type="PROSITE" id="PS00165">
    <property type="entry name" value="DEHYDRATASE_SER_THR"/>
    <property type="match status" value="1"/>
</dbReference>
<dbReference type="SUPFAM" id="SSF53686">
    <property type="entry name" value="Tryptophan synthase beta subunit-like PLP-dependent enzymes"/>
    <property type="match status" value="1"/>
</dbReference>
<feature type="domain" description="Tryptophan synthase beta chain-like PALP" evidence="13">
    <location>
        <begin position="41"/>
        <end position="329"/>
    </location>
</feature>
<dbReference type="GO" id="GO:0030170">
    <property type="term" value="F:pyridoxal phosphate binding"/>
    <property type="evidence" value="ECO:0007669"/>
    <property type="project" value="InterPro"/>
</dbReference>
<keyword evidence="15" id="KW-1185">Reference proteome</keyword>
<evidence type="ECO:0000256" key="5">
    <source>
        <dbReference type="ARBA" id="ARBA00022605"/>
    </source>
</evidence>
<dbReference type="GO" id="GO:0004794">
    <property type="term" value="F:threonine deaminase activity"/>
    <property type="evidence" value="ECO:0007669"/>
    <property type="project" value="UniProtKB-UniRule"/>
</dbReference>
<dbReference type="GO" id="GO:0006565">
    <property type="term" value="P:L-serine catabolic process"/>
    <property type="evidence" value="ECO:0007669"/>
    <property type="project" value="TreeGrafter"/>
</dbReference>
<comment type="cofactor">
    <cofactor evidence="2 11">
        <name>pyridoxal 5'-phosphate</name>
        <dbReference type="ChEBI" id="CHEBI:597326"/>
    </cofactor>
</comment>
<comment type="subunit">
    <text evidence="11">Homotetramer.</text>
</comment>
<dbReference type="InterPro" id="IPR036052">
    <property type="entry name" value="TrpB-like_PALP_sf"/>
</dbReference>
<organism evidence="14 15">
    <name type="scientific">Halopseudomonas oceani</name>
    <dbReference type="NCBI Taxonomy" id="1708783"/>
    <lineage>
        <taxon>Bacteria</taxon>
        <taxon>Pseudomonadati</taxon>
        <taxon>Pseudomonadota</taxon>
        <taxon>Gammaproteobacteria</taxon>
        <taxon>Pseudomonadales</taxon>
        <taxon>Pseudomonadaceae</taxon>
        <taxon>Halopseudomonas</taxon>
    </lineage>
</organism>
<dbReference type="GO" id="GO:0006567">
    <property type="term" value="P:L-threonine catabolic process"/>
    <property type="evidence" value="ECO:0007669"/>
    <property type="project" value="TreeGrafter"/>
</dbReference>
<feature type="region of interest" description="Disordered" evidence="12">
    <location>
        <begin position="1"/>
        <end position="22"/>
    </location>
</feature>
<dbReference type="GO" id="GO:0003941">
    <property type="term" value="F:L-serine ammonia-lyase activity"/>
    <property type="evidence" value="ECO:0007669"/>
    <property type="project" value="TreeGrafter"/>
</dbReference>
<dbReference type="InterPro" id="IPR000634">
    <property type="entry name" value="Ser/Thr_deHydtase_PyrdxlP-BS"/>
</dbReference>
<evidence type="ECO:0000313" key="15">
    <source>
        <dbReference type="Proteomes" id="UP000243451"/>
    </source>
</evidence>
<keyword evidence="6 11" id="KW-0412">Isoleucine biosynthesis</keyword>
<evidence type="ECO:0000256" key="12">
    <source>
        <dbReference type="SAM" id="MobiDB-lite"/>
    </source>
</evidence>
<dbReference type="InterPro" id="IPR001926">
    <property type="entry name" value="TrpB-like_PALP"/>
</dbReference>
<gene>
    <name evidence="11 14" type="primary">ilvA</name>
    <name evidence="14" type="ORF">C1949_01655</name>
</gene>
<sequence length="349" mass="36965">MTTALSLSSTDTETDPSDDDAPARLRTLVGSILSAPVYDVATETPLQFAPRLSSDLGNQVLLKREDLQPVFSFKIRGAYTRVARLSPSERARGVITASAGNHAQGLALAAQRLGVRALIVMPTTTPKLKVEGVCARGATALLHGDGFPEALAHALQLADKYGYTFVPPFDDPDVIAGQGTVAVELLRQHQGALHAVFVPVGGGGLIAGVAAYIKYLRPEVRVIGVESEESACLQAALAADARVVLPAVGRFADGVAVAQIGKLNFAFCRRYVDEVITVSNDAICSAVRRIYDDTRSITEPSGALAVAGLREYVRREGIRDQTLIAINSGANIDFDRLGQVIERSGSATD</sequence>
<evidence type="ECO:0000256" key="1">
    <source>
        <dbReference type="ARBA" id="ARBA00001274"/>
    </source>
</evidence>
<evidence type="ECO:0000256" key="9">
    <source>
        <dbReference type="ARBA" id="ARBA00023239"/>
    </source>
</evidence>
<evidence type="ECO:0000256" key="6">
    <source>
        <dbReference type="ARBA" id="ARBA00022624"/>
    </source>
</evidence>
<feature type="compositionally biased region" description="Low complexity" evidence="12">
    <location>
        <begin position="1"/>
        <end position="11"/>
    </location>
</feature>
<name>A0A2P4F0D5_9GAMM</name>
<evidence type="ECO:0000256" key="3">
    <source>
        <dbReference type="ARBA" id="ARBA00004810"/>
    </source>
</evidence>
<dbReference type="OrthoDB" id="9811476at2"/>
<dbReference type="PANTHER" id="PTHR48078:SF11">
    <property type="entry name" value="THREONINE DEHYDRATASE, MITOCHONDRIAL"/>
    <property type="match status" value="1"/>
</dbReference>
<dbReference type="EMBL" id="PPSK01000001">
    <property type="protein sequence ID" value="POB06470.1"/>
    <property type="molecule type" value="Genomic_DNA"/>
</dbReference>
<comment type="function">
    <text evidence="11">Catalyzes the anaerobic formation of alpha-ketobutyrate and ammonia from threonine in a two-step reaction. The first step involved a dehydration of threonine and a production of enamine intermediates (aminocrotonate), which tautomerizes to its imine form (iminobutyrate). Both intermediates are unstable and short-lived. The second step is the nonenzymatic hydrolysis of the enamine/imine intermediates to form 2-ketobutyrate and free ammonia. In the low water environment of the cell, the second step is accelerated by RidA.</text>
</comment>
<dbReference type="GO" id="GO:0009097">
    <property type="term" value="P:isoleucine biosynthetic process"/>
    <property type="evidence" value="ECO:0007669"/>
    <property type="project" value="UniProtKB-UniRule"/>
</dbReference>
<comment type="similarity">
    <text evidence="4 11">Belongs to the serine/threonine dehydratase family.</text>
</comment>
<dbReference type="InterPro" id="IPR005787">
    <property type="entry name" value="Thr_deHydtase_biosynth"/>
</dbReference>
<evidence type="ECO:0000313" key="14">
    <source>
        <dbReference type="EMBL" id="POB06470.1"/>
    </source>
</evidence>
<dbReference type="AlphaFoldDB" id="A0A2P4F0D5"/>
<keyword evidence="8 11" id="KW-0663">Pyridoxal phosphate</keyword>
<dbReference type="EC" id="4.3.1.19" evidence="11"/>
<keyword evidence="7" id="KW-0677">Repeat</keyword>
<comment type="catalytic activity">
    <reaction evidence="1 11">
        <text>L-threonine = 2-oxobutanoate + NH4(+)</text>
        <dbReference type="Rhea" id="RHEA:22108"/>
        <dbReference type="ChEBI" id="CHEBI:16763"/>
        <dbReference type="ChEBI" id="CHEBI:28938"/>
        <dbReference type="ChEBI" id="CHEBI:57926"/>
        <dbReference type="EC" id="4.3.1.19"/>
    </reaction>
</comment>
<evidence type="ECO:0000256" key="7">
    <source>
        <dbReference type="ARBA" id="ARBA00022737"/>
    </source>
</evidence>
<reference evidence="14 15" key="1">
    <citation type="submission" date="2018-01" db="EMBL/GenBank/DDBJ databases">
        <title>Draft genome of the type strain Pseudomonas oceani DSM 100277 isolated from the deep water in Okinawa trough, northwestern Pacific Ocean.</title>
        <authorList>
            <person name="Gomila M."/>
            <person name="Mulet M."/>
            <person name="Garcia-Valdes E."/>
            <person name="Lalucat J."/>
        </authorList>
    </citation>
    <scope>NUCLEOTIDE SEQUENCE [LARGE SCALE GENOMIC DNA]</scope>
    <source>
        <strain evidence="14 15">DSM 100277</strain>
    </source>
</reference>
<evidence type="ECO:0000256" key="2">
    <source>
        <dbReference type="ARBA" id="ARBA00001933"/>
    </source>
</evidence>
<keyword evidence="5 11" id="KW-0028">Amino-acid biosynthesis</keyword>
<dbReference type="UniPathway" id="UPA00047">
    <property type="reaction ID" value="UER00054"/>
</dbReference>
<dbReference type="InterPro" id="IPR050147">
    <property type="entry name" value="Ser/Thr_Dehydratase"/>
</dbReference>
<dbReference type="Pfam" id="PF00291">
    <property type="entry name" value="PALP"/>
    <property type="match status" value="1"/>
</dbReference>
<accession>A0A2P4F0D5</accession>
<evidence type="ECO:0000259" key="13">
    <source>
        <dbReference type="Pfam" id="PF00291"/>
    </source>
</evidence>
<dbReference type="CDD" id="cd01562">
    <property type="entry name" value="Thr-dehyd"/>
    <property type="match status" value="1"/>
</dbReference>
<evidence type="ECO:0000256" key="4">
    <source>
        <dbReference type="ARBA" id="ARBA00010869"/>
    </source>
</evidence>
<comment type="pathway">
    <text evidence="3 11">Amino-acid biosynthesis; L-isoleucine biosynthesis; 2-oxobutanoate from L-threonine: step 1/1.</text>
</comment>
<protein>
    <recommendedName>
        <fullName evidence="11">L-threonine dehydratase</fullName>
        <ecNumber evidence="11">4.3.1.19</ecNumber>
    </recommendedName>
    <alternativeName>
        <fullName evidence="11">Threonine deaminase</fullName>
    </alternativeName>
</protein>
<keyword evidence="9 11" id="KW-0456">Lyase</keyword>